<feature type="compositionally biased region" description="Polar residues" evidence="10">
    <location>
        <begin position="525"/>
        <end position="562"/>
    </location>
</feature>
<evidence type="ECO:0000256" key="5">
    <source>
        <dbReference type="ARBA" id="ARBA00022723"/>
    </source>
</evidence>
<keyword evidence="8" id="KW-0862">Zinc</keyword>
<keyword evidence="5" id="KW-0479">Metal-binding</keyword>
<evidence type="ECO:0000256" key="8">
    <source>
        <dbReference type="ARBA" id="ARBA00022833"/>
    </source>
</evidence>
<dbReference type="GO" id="GO:0043161">
    <property type="term" value="P:proteasome-mediated ubiquitin-dependent protein catabolic process"/>
    <property type="evidence" value="ECO:0007669"/>
    <property type="project" value="UniProtKB-ARBA"/>
</dbReference>
<dbReference type="EMBL" id="DQ336955">
    <property type="protein sequence ID" value="ABC47867.1"/>
    <property type="molecule type" value="Genomic_DNA"/>
</dbReference>
<dbReference type="SMART" id="SM00184">
    <property type="entry name" value="RING"/>
    <property type="match status" value="1"/>
</dbReference>
<feature type="domain" description="RING-type" evidence="11">
    <location>
        <begin position="740"/>
        <end position="781"/>
    </location>
</feature>
<keyword evidence="7" id="KW-0833">Ubl conjugation pathway</keyword>
<dbReference type="EC" id="2.3.2.27" evidence="3"/>
<dbReference type="PROSITE" id="PS50089">
    <property type="entry name" value="ZF_RING_2"/>
    <property type="match status" value="1"/>
</dbReference>
<dbReference type="GO" id="GO:0061630">
    <property type="term" value="F:ubiquitin protein ligase activity"/>
    <property type="evidence" value="ECO:0007669"/>
    <property type="project" value="UniProtKB-EC"/>
</dbReference>
<evidence type="ECO:0000256" key="3">
    <source>
        <dbReference type="ARBA" id="ARBA00012483"/>
    </source>
</evidence>
<dbReference type="ExpressionAtlas" id="Q00M69">
    <property type="expression patterns" value="baseline and differential"/>
</dbReference>
<evidence type="ECO:0000256" key="7">
    <source>
        <dbReference type="ARBA" id="ARBA00022786"/>
    </source>
</evidence>
<evidence type="ECO:0000256" key="10">
    <source>
        <dbReference type="SAM" id="MobiDB-lite"/>
    </source>
</evidence>
<dbReference type="InterPro" id="IPR001841">
    <property type="entry name" value="Znf_RING"/>
</dbReference>
<feature type="compositionally biased region" description="Polar residues" evidence="10">
    <location>
        <begin position="464"/>
        <end position="507"/>
    </location>
</feature>
<sequence length="787" mass="85149">MSPWHEPDPYGLSKVRAKDTDLTSPHLIPSMQGQRGTVGSMPETLEFDCGSASGNSTVDQQICWNNVNPAENQIPDYILSPGDMNSSYGNSIINREWQNLSGWSLGEPSSSNTPNEVNNNEQKRELGWSSTITAGALAGPRLEERRLEPANALSLDNVNTGPMYTRSPNSRLMSQNLNLNAGLADNGSDNSQHLELPNLNKSSGSANECIPPNVGSGSFLLPSGNNGFLVEDTDGRPGCSHDTRRVSCKRKAVEGNNGQSSDAGSSSYSQHTDGSAWHTIPTQVNAGSSSRRSISSEQVNARLGLGMGDGASENVPDSNIAGSSESFHRNFRLRLNPSNPPNSVPPTAFSTGSMIRHSGVPPSSQVSQRLHFVDNSLNLRSAPPIDNVVPQSQPLVIHVPALPRNRQSFRWSGGSSSRNIHSSNSVICADRDQQDASSRRMSRNMLEHPVFVPATDLRNLVQNPTVRASSSSSENLSIPGNVASSSRTGSNPATNPSSATTFSRSNPPQHPRRLSEYVRRSLFSPSSDAIGSPSHNYSSLRSGLSTSEPRALSSGSGANPRSASWLERQGDSEFGIPYSLRTLAVASEGGSSRLVSELRNVLGLMRRGGNVRFEGKTAYNIPPPYLRIAKSLWAMGAIMASKLVQSLYRSNSKNIITCPAPMQDVVILDHQSFLSGIADVRDRHRDMRLDVDNMSYEELLALEERIGNVSTGLSEETVLKHLKQRKHSAEKGPQIDAEPCCVCQEDYGDEDDIGTLDCGHDFHSSCIKQWLMHKNLCPICKTTGLAT</sequence>
<dbReference type="GO" id="GO:0008270">
    <property type="term" value="F:zinc ion binding"/>
    <property type="evidence" value="ECO:0007669"/>
    <property type="project" value="UniProtKB-KW"/>
</dbReference>
<evidence type="ECO:0000259" key="11">
    <source>
        <dbReference type="PROSITE" id="PS50089"/>
    </source>
</evidence>
<dbReference type="Pfam" id="PF13639">
    <property type="entry name" value="zf-RING_2"/>
    <property type="match status" value="1"/>
</dbReference>
<feature type="compositionally biased region" description="Low complexity" evidence="10">
    <location>
        <begin position="412"/>
        <end position="425"/>
    </location>
</feature>
<keyword evidence="4" id="KW-0808">Transferase</keyword>
<dbReference type="AlphaFoldDB" id="Q00M69"/>
<dbReference type="PANTHER" id="PTHR22937">
    <property type="entry name" value="E3 UBIQUITIN-PROTEIN LIGASE RNF165"/>
    <property type="match status" value="1"/>
</dbReference>
<reference evidence="12" key="1">
    <citation type="journal article" date="2006" name="Genetics">
        <title>Sequence conservation of homeologous bacterial artificial chromosomes and transcription of homeologous genes in soybean (Glycine max L. Merr.).</title>
        <authorList>
            <person name="Schlueter J.A."/>
            <person name="Scheffler B.E."/>
            <person name="Schlueter S.D."/>
            <person name="Shoemaker R.C."/>
        </authorList>
    </citation>
    <scope>NUCLEOTIDE SEQUENCE</scope>
</reference>
<dbReference type="Gene3D" id="3.30.40.10">
    <property type="entry name" value="Zinc/RING finger domain, C3HC4 (zinc finger)"/>
    <property type="match status" value="1"/>
</dbReference>
<dbReference type="InterPro" id="IPR013083">
    <property type="entry name" value="Znf_RING/FYVE/PHD"/>
</dbReference>
<evidence type="ECO:0000256" key="1">
    <source>
        <dbReference type="ARBA" id="ARBA00000900"/>
    </source>
</evidence>
<feature type="region of interest" description="Disordered" evidence="10">
    <location>
        <begin position="525"/>
        <end position="565"/>
    </location>
</feature>
<organism evidence="12">
    <name type="scientific">Glycine max</name>
    <name type="common">Soybean</name>
    <name type="synonym">Glycine hispida</name>
    <dbReference type="NCBI Taxonomy" id="3847"/>
    <lineage>
        <taxon>Eukaryota</taxon>
        <taxon>Viridiplantae</taxon>
        <taxon>Streptophyta</taxon>
        <taxon>Embryophyta</taxon>
        <taxon>Tracheophyta</taxon>
        <taxon>Spermatophyta</taxon>
        <taxon>Magnoliopsida</taxon>
        <taxon>eudicotyledons</taxon>
        <taxon>Gunneridae</taxon>
        <taxon>Pentapetalae</taxon>
        <taxon>rosids</taxon>
        <taxon>fabids</taxon>
        <taxon>Fabales</taxon>
        <taxon>Fabaceae</taxon>
        <taxon>Papilionoideae</taxon>
        <taxon>50 kb inversion clade</taxon>
        <taxon>NPAAA clade</taxon>
        <taxon>indigoferoid/millettioid clade</taxon>
        <taxon>Phaseoleae</taxon>
        <taxon>Glycine</taxon>
        <taxon>Glycine subgen. Soja</taxon>
    </lineage>
</organism>
<feature type="compositionally biased region" description="Basic and acidic residues" evidence="10">
    <location>
        <begin position="429"/>
        <end position="438"/>
    </location>
</feature>
<dbReference type="InterPro" id="IPR045191">
    <property type="entry name" value="MBR1/2-like"/>
</dbReference>
<name>Q00M69_SOYBN</name>
<proteinExistence type="predicted"/>
<feature type="region of interest" description="Disordered" evidence="10">
    <location>
        <begin position="304"/>
        <end position="323"/>
    </location>
</feature>
<accession>Q00M69</accession>
<evidence type="ECO:0000256" key="9">
    <source>
        <dbReference type="PROSITE-ProRule" id="PRU00175"/>
    </source>
</evidence>
<feature type="region of interest" description="Disordered" evidence="10">
    <location>
        <begin position="250"/>
        <end position="295"/>
    </location>
</feature>
<comment type="catalytic activity">
    <reaction evidence="1">
        <text>S-ubiquitinyl-[E2 ubiquitin-conjugating enzyme]-L-cysteine + [acceptor protein]-L-lysine = [E2 ubiquitin-conjugating enzyme]-L-cysteine + N(6)-ubiquitinyl-[acceptor protein]-L-lysine.</text>
        <dbReference type="EC" id="2.3.2.27"/>
    </reaction>
</comment>
<keyword evidence="6 9" id="KW-0863">Zinc-finger</keyword>
<dbReference type="GO" id="GO:0010228">
    <property type="term" value="P:vegetative to reproductive phase transition of meristem"/>
    <property type="evidence" value="ECO:0007669"/>
    <property type="project" value="UniProtKB-ARBA"/>
</dbReference>
<evidence type="ECO:0000256" key="2">
    <source>
        <dbReference type="ARBA" id="ARBA00004906"/>
    </source>
</evidence>
<dbReference type="FunFam" id="3.30.40.10:FF:000309">
    <property type="entry name" value="E3 ubiquitin-protein ligase MBR2"/>
    <property type="match status" value="1"/>
</dbReference>
<dbReference type="SUPFAM" id="SSF57850">
    <property type="entry name" value="RING/U-box"/>
    <property type="match status" value="1"/>
</dbReference>
<evidence type="ECO:0000256" key="6">
    <source>
        <dbReference type="ARBA" id="ARBA00022771"/>
    </source>
</evidence>
<dbReference type="PANTHER" id="PTHR22937:SF224">
    <property type="entry name" value="E3 UBIQUITIN-PROTEIN LIGASE MBR1-RELATED"/>
    <property type="match status" value="1"/>
</dbReference>
<feature type="compositionally biased region" description="Low complexity" evidence="10">
    <location>
        <begin position="260"/>
        <end position="269"/>
    </location>
</feature>
<protein>
    <recommendedName>
        <fullName evidence="3">RING-type E3 ubiquitin transferase</fullName>
        <ecNumber evidence="3">2.3.2.27</ecNumber>
    </recommendedName>
</protein>
<evidence type="ECO:0000313" key="12">
    <source>
        <dbReference type="EMBL" id="ABC47867.1"/>
    </source>
</evidence>
<feature type="region of interest" description="Disordered" evidence="10">
    <location>
        <begin position="464"/>
        <end position="513"/>
    </location>
</feature>
<comment type="pathway">
    <text evidence="2">Protein modification; protein ubiquitination.</text>
</comment>
<evidence type="ECO:0000256" key="4">
    <source>
        <dbReference type="ARBA" id="ARBA00022679"/>
    </source>
</evidence>
<feature type="region of interest" description="Disordered" evidence="10">
    <location>
        <begin position="409"/>
        <end position="440"/>
    </location>
</feature>